<evidence type="ECO:0000313" key="1">
    <source>
        <dbReference type="EMBL" id="OSN04464.1"/>
    </source>
</evidence>
<dbReference type="Pfam" id="PF26541">
    <property type="entry name" value="MafI2"/>
    <property type="match status" value="1"/>
</dbReference>
<organism evidence="1 2">
    <name type="scientific">Lonsdalea iberica</name>
    <dbReference type="NCBI Taxonomy" id="1082703"/>
    <lineage>
        <taxon>Bacteria</taxon>
        <taxon>Pseudomonadati</taxon>
        <taxon>Pseudomonadota</taxon>
        <taxon>Gammaproteobacteria</taxon>
        <taxon>Enterobacterales</taxon>
        <taxon>Pectobacteriaceae</taxon>
        <taxon>Lonsdalea</taxon>
    </lineage>
</organism>
<dbReference type="EMBL" id="LUTP01000034">
    <property type="protein sequence ID" value="OSN04464.1"/>
    <property type="molecule type" value="Genomic_DNA"/>
</dbReference>
<comment type="caution">
    <text evidence="1">The sequence shown here is derived from an EMBL/GenBank/DDBJ whole genome shotgun (WGS) entry which is preliminary data.</text>
</comment>
<protein>
    <submittedName>
        <fullName evidence="1">Uncharacterized protein</fullName>
    </submittedName>
</protein>
<dbReference type="AlphaFoldDB" id="A0A1X3RRM4"/>
<dbReference type="OrthoDB" id="6637004at2"/>
<reference evidence="1 2" key="1">
    <citation type="submission" date="2016-02" db="EMBL/GenBank/DDBJ databases">
        <title>Species-wide whole genome sequencing reveals diversity, host range in Lonsdalea quercina.</title>
        <authorList>
            <person name="Li Y."/>
        </authorList>
    </citation>
    <scope>NUCLEOTIDE SEQUENCE [LARGE SCALE GENOMIC DNA]</scope>
    <source>
        <strain evidence="1 2">LMG 26264</strain>
    </source>
</reference>
<proteinExistence type="predicted"/>
<dbReference type="RefSeq" id="WP_094109912.1">
    <property type="nucleotide sequence ID" value="NZ_LUTP01000034.1"/>
</dbReference>
<sequence>MKKQTDFNNYFKLSIQRALLGNVTNNMRAITAELSEDNIKIFFYYDGEIHENDEETVSEIETEVMADFDEYCNFDVNIIRLDYPNPIKKRSGFCVYLRKES</sequence>
<dbReference type="InterPro" id="IPR058702">
    <property type="entry name" value="MafI2-like"/>
</dbReference>
<accession>A0A1X3RRM4</accession>
<dbReference type="Proteomes" id="UP000194020">
    <property type="component" value="Unassembled WGS sequence"/>
</dbReference>
<name>A0A1X3RRM4_9GAMM</name>
<evidence type="ECO:0000313" key="2">
    <source>
        <dbReference type="Proteomes" id="UP000194020"/>
    </source>
</evidence>
<gene>
    <name evidence="1" type="ORF">AU511_12550</name>
</gene>